<evidence type="ECO:0000256" key="7">
    <source>
        <dbReference type="ARBA" id="ARBA00033210"/>
    </source>
</evidence>
<comment type="function">
    <text evidence="1">Hydrolyzes diadenosine 5',5'''-P1,P4-tetraphosphate to yield ADP.</text>
</comment>
<dbReference type="NCBIfam" id="NF001204">
    <property type="entry name" value="PRK00166.1"/>
    <property type="match status" value="1"/>
</dbReference>
<dbReference type="PANTHER" id="PTHR40942:SF4">
    <property type="entry name" value="CYTOCHROME C5"/>
    <property type="match status" value="1"/>
</dbReference>
<evidence type="ECO:0000256" key="8">
    <source>
        <dbReference type="ARBA" id="ARBA00049417"/>
    </source>
</evidence>
<name>A0A432WR05_9GAMM</name>
<dbReference type="InterPro" id="IPR004617">
    <property type="entry name" value="ApaH"/>
</dbReference>
<dbReference type="Proteomes" id="UP000286934">
    <property type="component" value="Unassembled WGS sequence"/>
</dbReference>
<reference evidence="11" key="1">
    <citation type="journal article" date="2018" name="Front. Microbiol.">
        <title>Genome-Based Analysis Reveals the Taxonomy and Diversity of the Family Idiomarinaceae.</title>
        <authorList>
            <person name="Liu Y."/>
            <person name="Lai Q."/>
            <person name="Shao Z."/>
        </authorList>
    </citation>
    <scope>NUCLEOTIDE SEQUENCE [LARGE SCALE GENOMIC DNA]</scope>
    <source>
        <strain evidence="11">AIS</strain>
    </source>
</reference>
<evidence type="ECO:0000256" key="5">
    <source>
        <dbReference type="ARBA" id="ARBA00031248"/>
    </source>
</evidence>
<evidence type="ECO:0000259" key="9">
    <source>
        <dbReference type="Pfam" id="PF00149"/>
    </source>
</evidence>
<dbReference type="InterPro" id="IPR029052">
    <property type="entry name" value="Metallo-depent_PP-like"/>
</dbReference>
<dbReference type="EMBL" id="PIPP01000004">
    <property type="protein sequence ID" value="RUO36191.1"/>
    <property type="molecule type" value="Genomic_DNA"/>
</dbReference>
<dbReference type="NCBIfam" id="TIGR00668">
    <property type="entry name" value="apaH"/>
    <property type="match status" value="1"/>
</dbReference>
<organism evidence="10 11">
    <name type="scientific">Aliidiomarina shirensis</name>
    <dbReference type="NCBI Taxonomy" id="1048642"/>
    <lineage>
        <taxon>Bacteria</taxon>
        <taxon>Pseudomonadati</taxon>
        <taxon>Pseudomonadota</taxon>
        <taxon>Gammaproteobacteria</taxon>
        <taxon>Alteromonadales</taxon>
        <taxon>Idiomarinaceae</taxon>
        <taxon>Aliidiomarina</taxon>
    </lineage>
</organism>
<accession>A0A432WR05</accession>
<protein>
    <recommendedName>
        <fullName evidence="3">bis(5'-nucleosyl)-tetraphosphatase (symmetrical)</fullName>
        <ecNumber evidence="3">3.6.1.41</ecNumber>
    </recommendedName>
    <alternativeName>
        <fullName evidence="6">Ap4A hydrolase</fullName>
    </alternativeName>
    <alternativeName>
        <fullName evidence="5">Diadenosine 5',5'''-P1,P4-tetraphosphate pyrophosphohydrolase</fullName>
    </alternativeName>
    <alternativeName>
        <fullName evidence="7">Diadenosine tetraphosphatase</fullName>
    </alternativeName>
</protein>
<dbReference type="AlphaFoldDB" id="A0A432WR05"/>
<comment type="similarity">
    <text evidence="2">Belongs to the Ap4A hydrolase family.</text>
</comment>
<evidence type="ECO:0000256" key="4">
    <source>
        <dbReference type="ARBA" id="ARBA00022801"/>
    </source>
</evidence>
<dbReference type="InterPro" id="IPR004843">
    <property type="entry name" value="Calcineurin-like_PHP"/>
</dbReference>
<gene>
    <name evidence="10" type="ORF">CWE13_10005</name>
</gene>
<evidence type="ECO:0000256" key="3">
    <source>
        <dbReference type="ARBA" id="ARBA00012506"/>
    </source>
</evidence>
<dbReference type="PANTHER" id="PTHR40942">
    <property type="match status" value="1"/>
</dbReference>
<sequence length="271" mass="30840">MARYVVGDIHGCLKPLQNLLNKVDFNSKRDELWAVGDLIGRGPEAQATLEFLAEMGTSFRCVLGNHDLHALAVLCQLRRANPKDRTADIAKSADRDLWIDWLRKQPLLLADASQSLVMTHAGIHPDWSVDEASEYADEVALCLKSRNFVQFLSEMYGNEPALWHPDLSGNERIRFIVNVFTRMRYVTTEHALELNEKQHPDNVPAELQLRPWFSARKTSPWQIVFGHWASLMGDTHRSDIIGLDTGCVWGETLTAWEPETNKKISVPGWQR</sequence>
<keyword evidence="11" id="KW-1185">Reference proteome</keyword>
<evidence type="ECO:0000313" key="11">
    <source>
        <dbReference type="Proteomes" id="UP000286934"/>
    </source>
</evidence>
<comment type="caution">
    <text evidence="10">The sequence shown here is derived from an EMBL/GenBank/DDBJ whole genome shotgun (WGS) entry which is preliminary data.</text>
</comment>
<dbReference type="PIRSF" id="PIRSF000903">
    <property type="entry name" value="B5n-ttraPtase_sm"/>
    <property type="match status" value="1"/>
</dbReference>
<evidence type="ECO:0000313" key="10">
    <source>
        <dbReference type="EMBL" id="RUO36191.1"/>
    </source>
</evidence>
<dbReference type="SUPFAM" id="SSF56300">
    <property type="entry name" value="Metallo-dependent phosphatases"/>
    <property type="match status" value="1"/>
</dbReference>
<evidence type="ECO:0000256" key="2">
    <source>
        <dbReference type="ARBA" id="ARBA00005419"/>
    </source>
</evidence>
<dbReference type="OrthoDB" id="9807890at2"/>
<dbReference type="EC" id="3.6.1.41" evidence="3"/>
<evidence type="ECO:0000256" key="1">
    <source>
        <dbReference type="ARBA" id="ARBA00003413"/>
    </source>
</evidence>
<feature type="domain" description="Calcineurin-like phosphoesterase" evidence="9">
    <location>
        <begin position="4"/>
        <end position="122"/>
    </location>
</feature>
<evidence type="ECO:0000256" key="6">
    <source>
        <dbReference type="ARBA" id="ARBA00032248"/>
    </source>
</evidence>
<dbReference type="Pfam" id="PF00149">
    <property type="entry name" value="Metallophos"/>
    <property type="match status" value="1"/>
</dbReference>
<dbReference type="Gene3D" id="3.60.21.10">
    <property type="match status" value="1"/>
</dbReference>
<dbReference type="RefSeq" id="WP_126808236.1">
    <property type="nucleotide sequence ID" value="NZ_PIPP01000004.1"/>
</dbReference>
<proteinExistence type="inferred from homology"/>
<comment type="catalytic activity">
    <reaction evidence="8">
        <text>P(1),P(4)-bis(5'-adenosyl) tetraphosphate + H2O = 2 ADP + 2 H(+)</text>
        <dbReference type="Rhea" id="RHEA:24252"/>
        <dbReference type="ChEBI" id="CHEBI:15377"/>
        <dbReference type="ChEBI" id="CHEBI:15378"/>
        <dbReference type="ChEBI" id="CHEBI:58141"/>
        <dbReference type="ChEBI" id="CHEBI:456216"/>
        <dbReference type="EC" id="3.6.1.41"/>
    </reaction>
</comment>
<dbReference type="GO" id="GO:0008803">
    <property type="term" value="F:bis(5'-nucleosyl)-tetraphosphatase (symmetrical) activity"/>
    <property type="evidence" value="ECO:0007669"/>
    <property type="project" value="UniProtKB-EC"/>
</dbReference>
<keyword evidence="4" id="KW-0378">Hydrolase</keyword>